<evidence type="ECO:0000259" key="10">
    <source>
        <dbReference type="SMART" id="SM01097"/>
    </source>
</evidence>
<evidence type="ECO:0000256" key="8">
    <source>
        <dbReference type="ARBA" id="ARBA00044340"/>
    </source>
</evidence>
<accession>A0A0W8FGJ5</accession>
<comment type="similarity">
    <text evidence="2">Belongs to the CarA family.</text>
</comment>
<dbReference type="CDD" id="cd01744">
    <property type="entry name" value="GATase1_CPSase"/>
    <property type="match status" value="1"/>
</dbReference>
<dbReference type="PANTHER" id="PTHR43418:SF7">
    <property type="entry name" value="CARBAMOYL-PHOSPHATE SYNTHASE SMALL CHAIN"/>
    <property type="match status" value="1"/>
</dbReference>
<evidence type="ECO:0000256" key="4">
    <source>
        <dbReference type="ARBA" id="ARBA00022598"/>
    </source>
</evidence>
<evidence type="ECO:0000256" key="6">
    <source>
        <dbReference type="ARBA" id="ARBA00022840"/>
    </source>
</evidence>
<evidence type="ECO:0000256" key="9">
    <source>
        <dbReference type="ARBA" id="ARBA00048816"/>
    </source>
</evidence>
<keyword evidence="5" id="KW-0547">Nucleotide-binding</keyword>
<feature type="domain" description="Carbamoyl-phosphate synthase small subunit N-terminal" evidence="10">
    <location>
        <begin position="1"/>
        <end position="91"/>
    </location>
</feature>
<dbReference type="InterPro" id="IPR050472">
    <property type="entry name" value="Anth_synth/Amidotransfase"/>
</dbReference>
<keyword evidence="7" id="KW-0315">Glutamine amidotransferase</keyword>
<evidence type="ECO:0000256" key="5">
    <source>
        <dbReference type="ARBA" id="ARBA00022741"/>
    </source>
</evidence>
<name>A0A0W8FGJ5_9ZZZZ</name>
<dbReference type="AlphaFoldDB" id="A0A0W8FGJ5"/>
<dbReference type="GO" id="GO:0005524">
    <property type="term" value="F:ATP binding"/>
    <property type="evidence" value="ECO:0007669"/>
    <property type="project" value="UniProtKB-KW"/>
</dbReference>
<dbReference type="SUPFAM" id="SSF52021">
    <property type="entry name" value="Carbamoyl phosphate synthetase, small subunit N-terminal domain"/>
    <property type="match status" value="1"/>
</dbReference>
<dbReference type="SUPFAM" id="SSF52317">
    <property type="entry name" value="Class I glutamine amidotransferase-like"/>
    <property type="match status" value="1"/>
</dbReference>
<comment type="caution">
    <text evidence="11">The sequence shown here is derived from an EMBL/GenBank/DDBJ whole genome shotgun (WGS) entry which is preliminary data.</text>
</comment>
<evidence type="ECO:0000256" key="7">
    <source>
        <dbReference type="ARBA" id="ARBA00022962"/>
    </source>
</evidence>
<dbReference type="InterPro" id="IPR035686">
    <property type="entry name" value="CPSase_GATase1"/>
</dbReference>
<evidence type="ECO:0000256" key="2">
    <source>
        <dbReference type="ARBA" id="ARBA00007800"/>
    </source>
</evidence>
<dbReference type="Gene3D" id="3.40.50.880">
    <property type="match status" value="1"/>
</dbReference>
<dbReference type="NCBIfam" id="TIGR01368">
    <property type="entry name" value="CPSaseIIsmall"/>
    <property type="match status" value="1"/>
</dbReference>
<dbReference type="Pfam" id="PF00988">
    <property type="entry name" value="CPSase_sm_chain"/>
    <property type="match status" value="1"/>
</dbReference>
<dbReference type="GO" id="GO:0006541">
    <property type="term" value="P:glutamine metabolic process"/>
    <property type="evidence" value="ECO:0007669"/>
    <property type="project" value="InterPro"/>
</dbReference>
<dbReference type="EMBL" id="LNQE01001239">
    <property type="protein sequence ID" value="KUG19972.1"/>
    <property type="molecule type" value="Genomic_DNA"/>
</dbReference>
<dbReference type="PROSITE" id="PS51273">
    <property type="entry name" value="GATASE_TYPE_1"/>
    <property type="match status" value="1"/>
</dbReference>
<dbReference type="NCBIfam" id="NF009475">
    <property type="entry name" value="PRK12838.1"/>
    <property type="match status" value="1"/>
</dbReference>
<organism evidence="11">
    <name type="scientific">hydrocarbon metagenome</name>
    <dbReference type="NCBI Taxonomy" id="938273"/>
    <lineage>
        <taxon>unclassified sequences</taxon>
        <taxon>metagenomes</taxon>
        <taxon>ecological metagenomes</taxon>
    </lineage>
</organism>
<dbReference type="PANTHER" id="PTHR43418">
    <property type="entry name" value="MULTIFUNCTIONAL TRYPTOPHAN BIOSYNTHESIS PROTEIN-RELATED"/>
    <property type="match status" value="1"/>
</dbReference>
<evidence type="ECO:0000313" key="11">
    <source>
        <dbReference type="EMBL" id="KUG19972.1"/>
    </source>
</evidence>
<protein>
    <recommendedName>
        <fullName evidence="3">carbamoyl-phosphate synthase (glutamine-hydrolyzing)</fullName>
        <ecNumber evidence="3">6.3.5.5</ecNumber>
    </recommendedName>
    <alternativeName>
        <fullName evidence="8">Arginine-specific carbamoyl phosphate synthetase, glutamine chain</fullName>
    </alternativeName>
</protein>
<dbReference type="InterPro" id="IPR017926">
    <property type="entry name" value="GATASE"/>
</dbReference>
<dbReference type="Pfam" id="PF00117">
    <property type="entry name" value="GATase"/>
    <property type="match status" value="1"/>
</dbReference>
<dbReference type="InterPro" id="IPR002474">
    <property type="entry name" value="CarbamoylP_synth_ssu_N"/>
</dbReference>
<evidence type="ECO:0000256" key="1">
    <source>
        <dbReference type="ARBA" id="ARBA00005077"/>
    </source>
</evidence>
<dbReference type="InterPro" id="IPR036480">
    <property type="entry name" value="CarbP_synth_ssu_N_sf"/>
</dbReference>
<comment type="pathway">
    <text evidence="1">Amino-acid biosynthesis; L-arginine biosynthesis; carbamoyl phosphate from bicarbonate: step 1/1.</text>
</comment>
<dbReference type="EC" id="6.3.5.5" evidence="3"/>
<dbReference type="PRINTS" id="PR00099">
    <property type="entry name" value="CPSGATASE"/>
</dbReference>
<evidence type="ECO:0000256" key="3">
    <source>
        <dbReference type="ARBA" id="ARBA00012738"/>
    </source>
</evidence>
<keyword evidence="4 11" id="KW-0436">Ligase</keyword>
<dbReference type="SMART" id="SM01097">
    <property type="entry name" value="CPSase_sm_chain"/>
    <property type="match status" value="1"/>
</dbReference>
<gene>
    <name evidence="11" type="ORF">ASZ90_010296</name>
</gene>
<dbReference type="GO" id="GO:0006207">
    <property type="term" value="P:'de novo' pyrimidine nucleobase biosynthetic process"/>
    <property type="evidence" value="ECO:0007669"/>
    <property type="project" value="InterPro"/>
</dbReference>
<keyword evidence="6" id="KW-0067">ATP-binding</keyword>
<reference evidence="11" key="1">
    <citation type="journal article" date="2015" name="Proc. Natl. Acad. Sci. U.S.A.">
        <title>Networks of energetic and metabolic interactions define dynamics in microbial communities.</title>
        <authorList>
            <person name="Embree M."/>
            <person name="Liu J.K."/>
            <person name="Al-Bassam M.M."/>
            <person name="Zengler K."/>
        </authorList>
    </citation>
    <scope>NUCLEOTIDE SEQUENCE</scope>
</reference>
<dbReference type="GO" id="GO:0004088">
    <property type="term" value="F:carbamoyl-phosphate synthase (glutamine-hydrolyzing) activity"/>
    <property type="evidence" value="ECO:0007669"/>
    <property type="project" value="UniProtKB-EC"/>
</dbReference>
<dbReference type="Gene3D" id="3.50.30.20">
    <property type="entry name" value="Carbamoyl-phosphate synthase small subunit, N-terminal domain"/>
    <property type="match status" value="1"/>
</dbReference>
<dbReference type="PRINTS" id="PR00096">
    <property type="entry name" value="GATASE"/>
</dbReference>
<comment type="catalytic activity">
    <reaction evidence="9">
        <text>hydrogencarbonate + L-glutamine + 2 ATP + H2O = carbamoyl phosphate + L-glutamate + 2 ADP + phosphate + 2 H(+)</text>
        <dbReference type="Rhea" id="RHEA:18633"/>
        <dbReference type="ChEBI" id="CHEBI:15377"/>
        <dbReference type="ChEBI" id="CHEBI:15378"/>
        <dbReference type="ChEBI" id="CHEBI:17544"/>
        <dbReference type="ChEBI" id="CHEBI:29985"/>
        <dbReference type="ChEBI" id="CHEBI:30616"/>
        <dbReference type="ChEBI" id="CHEBI:43474"/>
        <dbReference type="ChEBI" id="CHEBI:58228"/>
        <dbReference type="ChEBI" id="CHEBI:58359"/>
        <dbReference type="ChEBI" id="CHEBI:456216"/>
        <dbReference type="EC" id="6.3.5.5"/>
    </reaction>
</comment>
<sequence length="314" mass="34354">MESLTDPSYAGQILMFTYPLIGNYGVDSENFQSAKVHACACVAREIAAVPAREPSIARYFEGRGLLGICNVDTRSLTIKTRIKGSMRAALLVGEDDGEYAVECARTAPRLSEQDLIAGVSCRAPYRIEGSGRRIAVVDLGIKKHILVSLRNRGADLWIFPHDATPDQIAACEPETLFISNGPGDPRRATHVIRCVRELLGELQIAGICMGIQVTALALGAETYKMKFGHRGANQPVRDRDGRIFITTQNHGFAVDSETLPEGCSISYANLNDGTLEGFEDRDLGIRCVQFHPEAHGGPRDTETRFFDAIFRGVQ</sequence>
<dbReference type="InterPro" id="IPR006274">
    <property type="entry name" value="CarbamoylP_synth_ssu"/>
</dbReference>
<proteinExistence type="inferred from homology"/>
<dbReference type="InterPro" id="IPR029062">
    <property type="entry name" value="Class_I_gatase-like"/>
</dbReference>